<protein>
    <submittedName>
        <fullName evidence="11">Importin-4</fullName>
    </submittedName>
</protein>
<dbReference type="GO" id="GO:0031267">
    <property type="term" value="F:small GTPase binding"/>
    <property type="evidence" value="ECO:0007669"/>
    <property type="project" value="InterPro"/>
</dbReference>
<keyword evidence="4" id="KW-0963">Cytoplasm</keyword>
<feature type="compositionally biased region" description="Acidic residues" evidence="9">
    <location>
        <begin position="688"/>
        <end position="711"/>
    </location>
</feature>
<dbReference type="OrthoDB" id="7862313at2759"/>
<dbReference type="GO" id="GO:0006606">
    <property type="term" value="P:protein import into nucleus"/>
    <property type="evidence" value="ECO:0007669"/>
    <property type="project" value="InterPro"/>
</dbReference>
<keyword evidence="6" id="KW-0653">Protein transport</keyword>
<feature type="repeat" description="HEAT" evidence="8">
    <location>
        <begin position="470"/>
        <end position="508"/>
    </location>
</feature>
<dbReference type="Pfam" id="PF25574">
    <property type="entry name" value="TPR_IMB1"/>
    <property type="match status" value="1"/>
</dbReference>
<reference evidence="11 12" key="1">
    <citation type="submission" date="2017-12" db="EMBL/GenBank/DDBJ databases">
        <title>Sequencing, de novo assembly and annotation of complete genome of a new Thraustochytrid species, strain FCC1311.</title>
        <authorList>
            <person name="Sedici K."/>
            <person name="Godart F."/>
            <person name="Aiese Cigliano R."/>
            <person name="Sanseverino W."/>
            <person name="Barakat M."/>
            <person name="Ortet P."/>
            <person name="Marechal E."/>
            <person name="Cagnac O."/>
            <person name="Amato A."/>
        </authorList>
    </citation>
    <scope>NUCLEOTIDE SEQUENCE [LARGE SCALE GENOMIC DNA]</scope>
</reference>
<dbReference type="AlphaFoldDB" id="A0A2R5GFK1"/>
<dbReference type="SUPFAM" id="SSF48371">
    <property type="entry name" value="ARM repeat"/>
    <property type="match status" value="2"/>
</dbReference>
<dbReference type="InterPro" id="IPR040122">
    <property type="entry name" value="Importin_beta"/>
</dbReference>
<evidence type="ECO:0000313" key="12">
    <source>
        <dbReference type="Proteomes" id="UP000241890"/>
    </source>
</evidence>
<dbReference type="GO" id="GO:0005737">
    <property type="term" value="C:cytoplasm"/>
    <property type="evidence" value="ECO:0007669"/>
    <property type="project" value="UniProtKB-SubCell"/>
</dbReference>
<evidence type="ECO:0000256" key="7">
    <source>
        <dbReference type="ARBA" id="ARBA00023242"/>
    </source>
</evidence>
<feature type="region of interest" description="Disordered" evidence="9">
    <location>
        <begin position="331"/>
        <end position="353"/>
    </location>
</feature>
<comment type="subcellular location">
    <subcellularLocation>
        <location evidence="2">Cytoplasm</location>
    </subcellularLocation>
    <subcellularLocation>
        <location evidence="1">Nucleus</location>
    </subcellularLocation>
</comment>
<evidence type="ECO:0000259" key="10">
    <source>
        <dbReference type="PROSITE" id="PS50166"/>
    </source>
</evidence>
<keyword evidence="12" id="KW-1185">Reference proteome</keyword>
<dbReference type="PANTHER" id="PTHR10527">
    <property type="entry name" value="IMPORTIN BETA"/>
    <property type="match status" value="1"/>
</dbReference>
<dbReference type="EMBL" id="BEYU01000022">
    <property type="protein sequence ID" value="GBG26624.1"/>
    <property type="molecule type" value="Genomic_DNA"/>
</dbReference>
<keyword evidence="3" id="KW-0813">Transport</keyword>
<feature type="region of interest" description="Disordered" evidence="9">
    <location>
        <begin position="911"/>
        <end position="937"/>
    </location>
</feature>
<evidence type="ECO:0000313" key="11">
    <source>
        <dbReference type="EMBL" id="GBG26624.1"/>
    </source>
</evidence>
<dbReference type="InterPro" id="IPR011989">
    <property type="entry name" value="ARM-like"/>
</dbReference>
<gene>
    <name evidence="11" type="ORF">FCC1311_028452</name>
</gene>
<evidence type="ECO:0000256" key="6">
    <source>
        <dbReference type="ARBA" id="ARBA00022927"/>
    </source>
</evidence>
<dbReference type="Proteomes" id="UP000241890">
    <property type="component" value="Unassembled WGS sequence"/>
</dbReference>
<feature type="domain" description="Importin N-terminal" evidence="10">
    <location>
        <begin position="28"/>
        <end position="94"/>
    </location>
</feature>
<proteinExistence type="predicted"/>
<dbReference type="InterPro" id="IPR058584">
    <property type="entry name" value="IMB1_TNPO1-like_TPR"/>
</dbReference>
<evidence type="ECO:0000256" key="8">
    <source>
        <dbReference type="PROSITE-ProRule" id="PRU00103"/>
    </source>
</evidence>
<dbReference type="Gene3D" id="1.25.10.10">
    <property type="entry name" value="Leucine-rich Repeat Variant"/>
    <property type="match status" value="2"/>
</dbReference>
<comment type="caution">
    <text evidence="11">The sequence shown here is derived from an EMBL/GenBank/DDBJ whole genome shotgun (WGS) entry which is preliminary data.</text>
</comment>
<evidence type="ECO:0000256" key="2">
    <source>
        <dbReference type="ARBA" id="ARBA00004496"/>
    </source>
</evidence>
<evidence type="ECO:0000256" key="9">
    <source>
        <dbReference type="SAM" id="MobiDB-lite"/>
    </source>
</evidence>
<keyword evidence="5" id="KW-0677">Repeat</keyword>
<evidence type="ECO:0000256" key="1">
    <source>
        <dbReference type="ARBA" id="ARBA00004123"/>
    </source>
</evidence>
<sequence length="1234" mass="132945">MADDAQTQQLEQVLLRINVPNTEVVKEAEAQVRQALRRREFVVAMLKLLRFSQHVAVRQLCAVLLRLRLGEVWSSLAPEVRVEAKQFLLEALAAEPERIVSLNTTYVVSAVGKREMREAGIQGWPELLQFLQQLAQSQAPQQQELAMRLFFALTETVGTVFQPHFADLRQLYGGLLQNAQDSRVRVAALKAAGALVEFLSTGEDVLVFRDLVPLIVQGLEANYRDEAVAIQVLDVLNQLAESPVPILNKSVKNLVQVLLAILRSSDEEVESGIKDAAGVTLATVMACKSRFIVKHSLVSPILETSIHVLAAEYPRFVSTISHQELSQAQLMQMQQDQQAGDHGEGDESDEELGAGQLGPRLISALTNSVASRHVLSPIVTVAFEHLARQEAAQGSNAVPNQWLGLSLLIHSTAGLSEEYAKTEVLETMLQRVVPIAQSSSSAILRTTALMCLTEWVEYLAPNIWIYMPQLLPHAVQLLGDQSVVVRSCACDLIELISDDIDEDILAPYLTSLVRNLLTLAVNGVNVSIQSTALSALSSVMVTAGPAFMPYFDDACRVLGQLSSLEDEPLLQVRGYATAAYGSLALACSRPDENRNGETNLARFSPLVTDLLAKASDGLDFEDMELNRLTYAMLGNLASAFEEQVEPCVDQMAEILVLALYIDDSIELNVQDPEGVLVPDSVRNKFGADLDEGDGADDEGLANGADDDDDDVGDGAALGVRYEYSVRMEVIEAKQAALTALGQLVENAPSSKLPVFLDASLDACIRMLSHVHEETKACAFETITQILGGYAQAYPLPPLNEEAQEEAVQWAETSFREVDPGQRWRVGLPARYEVDSKTMGVIETKLKPNWFEVIATERDKAVVASALTMMEKMVASFGPVAVASDLESVLNVCVQVLQGKATCQRLDHLDFDDDDDDNESAGRGAGAAFDDGDDDENGAGRSGVSLMEAVCDLLGMLGQAVGPAFKSYAGPVVGALLHKAKQGGAPGAATGAITPRQVTICGALAEITDGLGPGGCAPFARELIMYAVPLLSCELALARRNAAFLLGTAVALAGSTLQSDGETLMKLLQALEPLLGEAAEVDRAAAEARAEDRSLPFEITDVQAVVDNACGAVARLLMRADPGVLPVERIFPSLLQMLPLRFDLSENFAVCACMRMCVQSSDAGVQAQVRSHLGALVSAMAQTLVAMDDEDAVSQLLAKRQVVQLFQALLAQDKDQTMRLIASLPADQAAQVQAL</sequence>
<dbReference type="InterPro" id="IPR016024">
    <property type="entry name" value="ARM-type_fold"/>
</dbReference>
<dbReference type="InParanoid" id="A0A2R5GFK1"/>
<dbReference type="InterPro" id="IPR001494">
    <property type="entry name" value="Importin-beta_N"/>
</dbReference>
<dbReference type="InterPro" id="IPR021133">
    <property type="entry name" value="HEAT_type_2"/>
</dbReference>
<evidence type="ECO:0000256" key="3">
    <source>
        <dbReference type="ARBA" id="ARBA00022448"/>
    </source>
</evidence>
<dbReference type="Pfam" id="PF25780">
    <property type="entry name" value="TPR_IPO5"/>
    <property type="match status" value="1"/>
</dbReference>
<dbReference type="PROSITE" id="PS50077">
    <property type="entry name" value="HEAT_REPEAT"/>
    <property type="match status" value="1"/>
</dbReference>
<accession>A0A2R5GFK1</accession>
<dbReference type="PROSITE" id="PS50166">
    <property type="entry name" value="IMPORTIN_B_NT"/>
    <property type="match status" value="1"/>
</dbReference>
<name>A0A2R5GFK1_9STRA</name>
<feature type="region of interest" description="Disordered" evidence="9">
    <location>
        <begin position="687"/>
        <end position="711"/>
    </location>
</feature>
<evidence type="ECO:0000256" key="4">
    <source>
        <dbReference type="ARBA" id="ARBA00022490"/>
    </source>
</evidence>
<keyword evidence="7" id="KW-0539">Nucleus</keyword>
<evidence type="ECO:0000256" key="5">
    <source>
        <dbReference type="ARBA" id="ARBA00022737"/>
    </source>
</evidence>
<dbReference type="InterPro" id="IPR057672">
    <property type="entry name" value="TPR_IPO4/5"/>
</dbReference>
<organism evidence="11 12">
    <name type="scientific">Hondaea fermentalgiana</name>
    <dbReference type="NCBI Taxonomy" id="2315210"/>
    <lineage>
        <taxon>Eukaryota</taxon>
        <taxon>Sar</taxon>
        <taxon>Stramenopiles</taxon>
        <taxon>Bigyra</taxon>
        <taxon>Labyrinthulomycetes</taxon>
        <taxon>Thraustochytrida</taxon>
        <taxon>Thraustochytriidae</taxon>
        <taxon>Hondaea</taxon>
    </lineage>
</organism>